<evidence type="ECO:0000256" key="2">
    <source>
        <dbReference type="SAM" id="SignalP"/>
    </source>
</evidence>
<reference evidence="3 4" key="1">
    <citation type="submission" date="2015-08" db="EMBL/GenBank/DDBJ databases">
        <title>Ancestral chromatin configuration constrains chromatin evolution on differentiating sex chromosomes in Drosophila.</title>
        <authorList>
            <person name="Zhou Q."/>
            <person name="Bachtrog D."/>
        </authorList>
    </citation>
    <scope>NUCLEOTIDE SEQUENCE [LARGE SCALE GENOMIC DNA]</scope>
    <source>
        <tissue evidence="3">Whole larvae</tissue>
    </source>
</reference>
<feature type="compositionally biased region" description="Basic and acidic residues" evidence="1">
    <location>
        <begin position="53"/>
        <end position="63"/>
    </location>
</feature>
<accession>A0A0M5IZB4</accession>
<keyword evidence="2" id="KW-0732">Signal</keyword>
<dbReference type="PANTHER" id="PTHR24637:SF421">
    <property type="entry name" value="CUTICLE COLLAGEN DPY-2"/>
    <property type="match status" value="1"/>
</dbReference>
<sequence length="255" mass="27730">MLKSVQVLFVLLASCVLIQARFMRVQSLARSADASDENGAQILLYTPATSEQLQKDSENEPSFHEPQIVEPEPDKDGRKVPDYLYANTIPMLNDQSIKYRLPQLAAYPVAYRPQIIPNMHRNTNNVVGELPYVLVPRVQLGFNVQGQTGLNWPSLNLISPSLPEDAVAHKEEQQTTAYIPVPVPGPAGPPGPPGPPGPRGPPGPIGPRGRDGPRGPPANLAATTQSPQSIWYGQSNSVSNSKPQYAEQLSNSYQN</sequence>
<dbReference type="Proteomes" id="UP000494163">
    <property type="component" value="Chromosome 3R"/>
</dbReference>
<feature type="compositionally biased region" description="Polar residues" evidence="1">
    <location>
        <begin position="221"/>
        <end position="255"/>
    </location>
</feature>
<protein>
    <submittedName>
        <fullName evidence="3">CG31437</fullName>
    </submittedName>
</protein>
<dbReference type="EMBL" id="CP012526">
    <property type="protein sequence ID" value="ALC45298.1"/>
    <property type="molecule type" value="Genomic_DNA"/>
</dbReference>
<dbReference type="PANTHER" id="PTHR24637">
    <property type="entry name" value="COLLAGEN"/>
    <property type="match status" value="1"/>
</dbReference>
<dbReference type="OMA" id="FNWPGLN"/>
<feature type="compositionally biased region" description="Pro residues" evidence="1">
    <location>
        <begin position="181"/>
        <end position="205"/>
    </location>
</feature>
<proteinExistence type="predicted"/>
<gene>
    <name evidence="3" type="ORF">Dbus_chr3Rg48</name>
</gene>
<feature type="chain" id="PRO_5005803397" evidence="2">
    <location>
        <begin position="21"/>
        <end position="255"/>
    </location>
</feature>
<name>A0A0M5IZB4_DROBS</name>
<evidence type="ECO:0000313" key="3">
    <source>
        <dbReference type="EMBL" id="ALC45298.1"/>
    </source>
</evidence>
<dbReference type="PROSITE" id="PS51257">
    <property type="entry name" value="PROKAR_LIPOPROTEIN"/>
    <property type="match status" value="1"/>
</dbReference>
<organism evidence="3 4">
    <name type="scientific">Drosophila busckii</name>
    <name type="common">Fruit fly</name>
    <dbReference type="NCBI Taxonomy" id="30019"/>
    <lineage>
        <taxon>Eukaryota</taxon>
        <taxon>Metazoa</taxon>
        <taxon>Ecdysozoa</taxon>
        <taxon>Arthropoda</taxon>
        <taxon>Hexapoda</taxon>
        <taxon>Insecta</taxon>
        <taxon>Pterygota</taxon>
        <taxon>Neoptera</taxon>
        <taxon>Endopterygota</taxon>
        <taxon>Diptera</taxon>
        <taxon>Brachycera</taxon>
        <taxon>Muscomorpha</taxon>
        <taxon>Ephydroidea</taxon>
        <taxon>Drosophilidae</taxon>
        <taxon>Drosophila</taxon>
    </lineage>
</organism>
<evidence type="ECO:0000313" key="4">
    <source>
        <dbReference type="Proteomes" id="UP000494163"/>
    </source>
</evidence>
<keyword evidence="4" id="KW-1185">Reference proteome</keyword>
<evidence type="ECO:0000256" key="1">
    <source>
        <dbReference type="SAM" id="MobiDB-lite"/>
    </source>
</evidence>
<dbReference type="AlphaFoldDB" id="A0A0M5IZB4"/>
<feature type="region of interest" description="Disordered" evidence="1">
    <location>
        <begin position="179"/>
        <end position="255"/>
    </location>
</feature>
<dbReference type="OrthoDB" id="8037025at2759"/>
<feature type="signal peptide" evidence="2">
    <location>
        <begin position="1"/>
        <end position="20"/>
    </location>
</feature>
<feature type="region of interest" description="Disordered" evidence="1">
    <location>
        <begin position="51"/>
        <end position="80"/>
    </location>
</feature>